<keyword evidence="5" id="KW-0472">Membrane</keyword>
<dbReference type="InterPro" id="IPR002416">
    <property type="entry name" value="T2SS_protein-GspH"/>
</dbReference>
<dbReference type="RefSeq" id="WP_008482573.1">
    <property type="nucleotide sequence ID" value="NZ_AMRI01000002.1"/>
</dbReference>
<dbReference type="NCBIfam" id="TIGR02532">
    <property type="entry name" value="IV_pilin_GFxxxE"/>
    <property type="match status" value="1"/>
</dbReference>
<reference evidence="7 8" key="1">
    <citation type="journal article" date="2012" name="J. Bacteriol.">
        <title>Genome Sequence of Gallaecimonas xiamenensis Type Strain 3-C-1.</title>
        <authorList>
            <person name="Lai Q."/>
            <person name="Wang L."/>
            <person name="Wang W."/>
            <person name="Shao Z."/>
        </authorList>
    </citation>
    <scope>NUCLEOTIDE SEQUENCE [LARGE SCALE GENOMIC DNA]</scope>
    <source>
        <strain evidence="7 8">3-C-1</strain>
    </source>
</reference>
<evidence type="ECO:0000256" key="1">
    <source>
        <dbReference type="ARBA" id="ARBA00004167"/>
    </source>
</evidence>
<dbReference type="InterPro" id="IPR012902">
    <property type="entry name" value="N_methyl_site"/>
</dbReference>
<dbReference type="InterPro" id="IPR045584">
    <property type="entry name" value="Pilin-like"/>
</dbReference>
<dbReference type="Proteomes" id="UP000006755">
    <property type="component" value="Unassembled WGS sequence"/>
</dbReference>
<evidence type="ECO:0000313" key="7">
    <source>
        <dbReference type="EMBL" id="EKE77559.1"/>
    </source>
</evidence>
<sequence>MLPRRAAGFSLLELLVVLFVIGMMVAMVSLSFGGQSDGVALDKEALRWQARFALMHDEAIMRGEELGLKFDQEGGVEPMRFDPDAPAPGYEDDPEGPKGAWKALDDDGVLKNWHSEPGIHGALRLEGLSLGQSLIPDDAFEVEGSSQEREKRLTPHLFFLSSGEFLPFEICFFKVKSEALAGLLDFSRESRERSILASNDPSQVLSRCVQGHANGYLDRPDSSDLSWRQGELSW</sequence>
<feature type="region of interest" description="Disordered" evidence="6">
    <location>
        <begin position="77"/>
        <end position="98"/>
    </location>
</feature>
<evidence type="ECO:0000256" key="4">
    <source>
        <dbReference type="ARBA" id="ARBA00022989"/>
    </source>
</evidence>
<dbReference type="PRINTS" id="PR00885">
    <property type="entry name" value="BCTERIALGSPH"/>
</dbReference>
<gene>
    <name evidence="7" type="ORF">B3C1_02070</name>
</gene>
<name>K2K3M4_9GAMM</name>
<dbReference type="GO" id="GO:0015628">
    <property type="term" value="P:protein secretion by the type II secretion system"/>
    <property type="evidence" value="ECO:0007669"/>
    <property type="project" value="InterPro"/>
</dbReference>
<keyword evidence="3" id="KW-0812">Transmembrane</keyword>
<dbReference type="STRING" id="745411.B3C1_02070"/>
<dbReference type="PROSITE" id="PS00409">
    <property type="entry name" value="PROKAR_NTER_METHYL"/>
    <property type="match status" value="1"/>
</dbReference>
<keyword evidence="8" id="KW-1185">Reference proteome</keyword>
<dbReference type="Pfam" id="PF07963">
    <property type="entry name" value="N_methyl"/>
    <property type="match status" value="1"/>
</dbReference>
<dbReference type="OrthoDB" id="5730913at2"/>
<comment type="subcellular location">
    <subcellularLocation>
        <location evidence="1">Membrane</location>
        <topology evidence="1">Single-pass membrane protein</topology>
    </subcellularLocation>
</comment>
<evidence type="ECO:0000256" key="6">
    <source>
        <dbReference type="SAM" id="MobiDB-lite"/>
    </source>
</evidence>
<keyword evidence="2" id="KW-0488">Methylation</keyword>
<comment type="caution">
    <text evidence="7">The sequence shown here is derived from an EMBL/GenBank/DDBJ whole genome shotgun (WGS) entry which is preliminary data.</text>
</comment>
<accession>K2K3M4</accession>
<dbReference type="SUPFAM" id="SSF54523">
    <property type="entry name" value="Pili subunits"/>
    <property type="match status" value="1"/>
</dbReference>
<dbReference type="EMBL" id="AMRI01000002">
    <property type="protein sequence ID" value="EKE77559.1"/>
    <property type="molecule type" value="Genomic_DNA"/>
</dbReference>
<keyword evidence="4" id="KW-1133">Transmembrane helix</keyword>
<evidence type="ECO:0000256" key="5">
    <source>
        <dbReference type="ARBA" id="ARBA00023136"/>
    </source>
</evidence>
<protein>
    <submittedName>
        <fullName evidence="7">General secretion pathway protein H</fullName>
    </submittedName>
</protein>
<dbReference type="GO" id="GO:0015627">
    <property type="term" value="C:type II protein secretion system complex"/>
    <property type="evidence" value="ECO:0007669"/>
    <property type="project" value="InterPro"/>
</dbReference>
<evidence type="ECO:0000256" key="3">
    <source>
        <dbReference type="ARBA" id="ARBA00022692"/>
    </source>
</evidence>
<dbReference type="AlphaFoldDB" id="K2K3M4"/>
<evidence type="ECO:0000256" key="2">
    <source>
        <dbReference type="ARBA" id="ARBA00022481"/>
    </source>
</evidence>
<dbReference type="eggNOG" id="COG2165">
    <property type="taxonomic scope" value="Bacteria"/>
</dbReference>
<proteinExistence type="predicted"/>
<dbReference type="Gene3D" id="3.55.40.10">
    <property type="entry name" value="minor pseudopilin epsh domain"/>
    <property type="match status" value="1"/>
</dbReference>
<organism evidence="7 8">
    <name type="scientific">Gallaecimonas xiamenensis 3-C-1</name>
    <dbReference type="NCBI Taxonomy" id="745411"/>
    <lineage>
        <taxon>Bacteria</taxon>
        <taxon>Pseudomonadati</taxon>
        <taxon>Pseudomonadota</taxon>
        <taxon>Gammaproteobacteria</taxon>
        <taxon>Enterobacterales</taxon>
        <taxon>Gallaecimonadaceae</taxon>
        <taxon>Gallaecimonas</taxon>
    </lineage>
</organism>
<dbReference type="GO" id="GO:0016020">
    <property type="term" value="C:membrane"/>
    <property type="evidence" value="ECO:0007669"/>
    <property type="project" value="UniProtKB-SubCell"/>
</dbReference>
<evidence type="ECO:0000313" key="8">
    <source>
        <dbReference type="Proteomes" id="UP000006755"/>
    </source>
</evidence>